<gene>
    <name evidence="2" type="ORF">HUE88_13155</name>
</gene>
<proteinExistence type="predicted"/>
<dbReference type="Proteomes" id="UP000593994">
    <property type="component" value="Chromosome"/>
</dbReference>
<dbReference type="PROSITE" id="PS51112">
    <property type="entry name" value="AMMECR1"/>
    <property type="match status" value="1"/>
</dbReference>
<evidence type="ECO:0000259" key="1">
    <source>
        <dbReference type="PROSITE" id="PS51112"/>
    </source>
</evidence>
<dbReference type="InterPro" id="IPR002733">
    <property type="entry name" value="AMMECR1_domain"/>
</dbReference>
<dbReference type="AlphaFoldDB" id="A0A7S7RPK8"/>
<organism evidence="2 3">
    <name type="scientific">Candidatus Sulfurimonas baltica</name>
    <dbReference type="NCBI Taxonomy" id="2740404"/>
    <lineage>
        <taxon>Bacteria</taxon>
        <taxon>Pseudomonadati</taxon>
        <taxon>Campylobacterota</taxon>
        <taxon>Epsilonproteobacteria</taxon>
        <taxon>Campylobacterales</taxon>
        <taxon>Sulfurimonadaceae</taxon>
        <taxon>Sulfurimonas</taxon>
    </lineage>
</organism>
<feature type="domain" description="AMMECR1" evidence="1">
    <location>
        <begin position="1"/>
        <end position="126"/>
    </location>
</feature>
<dbReference type="InterPro" id="IPR036071">
    <property type="entry name" value="AMMECR1_dom_sf"/>
</dbReference>
<dbReference type="InterPro" id="IPR027485">
    <property type="entry name" value="AMMECR1_N"/>
</dbReference>
<evidence type="ECO:0000313" key="2">
    <source>
        <dbReference type="EMBL" id="QOY53520.1"/>
    </source>
</evidence>
<name>A0A7S7RPK8_9BACT</name>
<dbReference type="Pfam" id="PF01871">
    <property type="entry name" value="AMMECR1"/>
    <property type="match status" value="1"/>
</dbReference>
<protein>
    <submittedName>
        <fullName evidence="2">AMMECR1 domain-containing protein</fullName>
    </submittedName>
</protein>
<dbReference type="SUPFAM" id="SSF143447">
    <property type="entry name" value="AMMECR1-like"/>
    <property type="match status" value="1"/>
</dbReference>
<dbReference type="EMBL" id="CP054492">
    <property type="protein sequence ID" value="QOY53520.1"/>
    <property type="molecule type" value="Genomic_DNA"/>
</dbReference>
<dbReference type="Gene3D" id="3.30.700.20">
    <property type="entry name" value="Hypothetical protein ph0010, domain 1"/>
    <property type="match status" value="1"/>
</dbReference>
<keyword evidence="3" id="KW-1185">Reference proteome</keyword>
<reference evidence="2 3" key="1">
    <citation type="submission" date="2020-05" db="EMBL/GenBank/DDBJ databases">
        <title>Sulfurimonas marisnigri, sp. nov., and Sulfurimonas baltica, sp. nov., manganese oxide reducing chemolithoautotrophs of the class Epsilonproteobacteria isolated from the pelagic redoxclines of the Black and Baltic Seas and emended description of the genus Sulfurimonas.</title>
        <authorList>
            <person name="Henkel J.V."/>
            <person name="Laudan C."/>
            <person name="Werner J."/>
            <person name="Neu T."/>
            <person name="Plewe S."/>
            <person name="Sproer C."/>
            <person name="Bunk B."/>
            <person name="Schulz-Vogt H.N."/>
        </authorList>
    </citation>
    <scope>NUCLEOTIDE SEQUENCE [LARGE SCALE GENOMIC DNA]</scope>
    <source>
        <strain evidence="2 3">GD2</strain>
    </source>
</reference>
<dbReference type="KEGG" id="sbal:HUE88_13155"/>
<evidence type="ECO:0000313" key="3">
    <source>
        <dbReference type="Proteomes" id="UP000593994"/>
    </source>
</evidence>
<sequence length="126" mass="14079">MPRSVLLQLARDSIQEVLEAKRTINKAALLRKHPLLNQMIATTVNIYIDNKLRGSSKTKIPSFTLLEDIIRNAKISAFEDKSFTPISTSEYLSCEIEILITTPDGVISEKDPSILKTTSYSLGKDI</sequence>
<accession>A0A7S7RPK8</accession>